<dbReference type="Proteomes" id="UP000274756">
    <property type="component" value="Unassembled WGS sequence"/>
</dbReference>
<reference evidence="5" key="1">
    <citation type="submission" date="2017-02" db="UniProtKB">
        <authorList>
            <consortium name="WormBaseParasite"/>
        </authorList>
    </citation>
    <scope>IDENTIFICATION</scope>
</reference>
<keyword evidence="4" id="KW-1185">Reference proteome</keyword>
<feature type="transmembrane region" description="Helical" evidence="1">
    <location>
        <begin position="6"/>
        <end position="29"/>
    </location>
</feature>
<dbReference type="AlphaFoldDB" id="A0A0N4U811"/>
<sequence length="311" mass="35098">MSDWTLLIVNVASTLTIILTSIVVLVNCAGNEEQSRRSSGKAKNGSINGTRIPLSRNIVGNNLNGHTELLSAQHENTQPFRVELIETRRIGTECRDKALLAMDKHTTRIPIAKNVEQTKGPSKIGPCKECNKFAVSNVNETKMQVAENEKAIKTKKPPRQFFYQKTVIVPREGIELHQRISPVNINTSQIQSNGSPNDESHVAISSNHMQEHATPAKNPFKADLEVFYRANAPQTFNLSMNTDFSEKILPYNHPTRTSLAQSFNGNRNYENDQTFRPILHSSNRIRYKLKEPVSLMVYKYESLIAQIRSEK</sequence>
<evidence type="ECO:0000313" key="4">
    <source>
        <dbReference type="Proteomes" id="UP000274756"/>
    </source>
</evidence>
<keyword evidence="1" id="KW-1133">Transmembrane helix</keyword>
<proteinExistence type="predicted"/>
<evidence type="ECO:0000313" key="3">
    <source>
        <dbReference type="Proteomes" id="UP000038040"/>
    </source>
</evidence>
<protein>
    <submittedName>
        <fullName evidence="2 5">Uncharacterized protein</fullName>
    </submittedName>
</protein>
<evidence type="ECO:0000313" key="2">
    <source>
        <dbReference type="EMBL" id="VDN57341.1"/>
    </source>
</evidence>
<keyword evidence="1" id="KW-0812">Transmembrane</keyword>
<evidence type="ECO:0000256" key="1">
    <source>
        <dbReference type="SAM" id="Phobius"/>
    </source>
</evidence>
<name>A0A0N4U811_DRAME</name>
<evidence type="ECO:0000313" key="5">
    <source>
        <dbReference type="WBParaSite" id="DME_0000315501-mRNA-1"/>
    </source>
</evidence>
<keyword evidence="1" id="KW-0472">Membrane</keyword>
<dbReference type="EMBL" id="UYYG01001159">
    <property type="protein sequence ID" value="VDN57341.1"/>
    <property type="molecule type" value="Genomic_DNA"/>
</dbReference>
<accession>A0A0N4U811</accession>
<organism evidence="3 5">
    <name type="scientific">Dracunculus medinensis</name>
    <name type="common">Guinea worm</name>
    <dbReference type="NCBI Taxonomy" id="318479"/>
    <lineage>
        <taxon>Eukaryota</taxon>
        <taxon>Metazoa</taxon>
        <taxon>Ecdysozoa</taxon>
        <taxon>Nematoda</taxon>
        <taxon>Chromadorea</taxon>
        <taxon>Rhabditida</taxon>
        <taxon>Spirurina</taxon>
        <taxon>Dracunculoidea</taxon>
        <taxon>Dracunculidae</taxon>
        <taxon>Dracunculus</taxon>
    </lineage>
</organism>
<gene>
    <name evidence="2" type="ORF">DME_LOCUS7314</name>
</gene>
<dbReference type="Proteomes" id="UP000038040">
    <property type="component" value="Unplaced"/>
</dbReference>
<dbReference type="WBParaSite" id="DME_0000315501-mRNA-1">
    <property type="protein sequence ID" value="DME_0000315501-mRNA-1"/>
    <property type="gene ID" value="DME_0000315501"/>
</dbReference>
<reference evidence="2 4" key="2">
    <citation type="submission" date="2018-11" db="EMBL/GenBank/DDBJ databases">
        <authorList>
            <consortium name="Pathogen Informatics"/>
        </authorList>
    </citation>
    <scope>NUCLEOTIDE SEQUENCE [LARGE SCALE GENOMIC DNA]</scope>
</reference>